<accession>M6Q6L7</accession>
<dbReference type="Proteomes" id="UP000012118">
    <property type="component" value="Unassembled WGS sequence"/>
</dbReference>
<proteinExistence type="predicted"/>
<reference evidence="1 2" key="1">
    <citation type="submission" date="2013-01" db="EMBL/GenBank/DDBJ databases">
        <authorList>
            <person name="Harkins D.M."/>
            <person name="Durkin A.S."/>
            <person name="Brinkac L.M."/>
            <person name="Haft D.H."/>
            <person name="Selengut J.D."/>
            <person name="Sanka R."/>
            <person name="DePew J."/>
            <person name="Purushe J."/>
            <person name="Chanthongthip A."/>
            <person name="Lattana O."/>
            <person name="Phetsouvanh R."/>
            <person name="Newton P.N."/>
            <person name="Vinetz J.M."/>
            <person name="Sutton G.G."/>
            <person name="Nierman W.C."/>
            <person name="Fouts D.E."/>
        </authorList>
    </citation>
    <scope>NUCLEOTIDE SEQUENCE [LARGE SCALE GENOMIC DNA]</scope>
    <source>
        <strain evidence="1 2">UI 13098</strain>
    </source>
</reference>
<organism evidence="1 2">
    <name type="scientific">Leptospira weilii str. UI 13098</name>
    <dbReference type="NCBI Taxonomy" id="1088542"/>
    <lineage>
        <taxon>Bacteria</taxon>
        <taxon>Pseudomonadati</taxon>
        <taxon>Spirochaetota</taxon>
        <taxon>Spirochaetia</taxon>
        <taxon>Leptospirales</taxon>
        <taxon>Leptospiraceae</taxon>
        <taxon>Leptospira</taxon>
    </lineage>
</organism>
<name>M6Q6L7_9LEPT</name>
<protein>
    <submittedName>
        <fullName evidence="1">Uncharacterized protein</fullName>
    </submittedName>
</protein>
<evidence type="ECO:0000313" key="1">
    <source>
        <dbReference type="EMBL" id="EMN91246.1"/>
    </source>
</evidence>
<keyword evidence="2" id="KW-1185">Reference proteome</keyword>
<evidence type="ECO:0000313" key="2">
    <source>
        <dbReference type="Proteomes" id="UP000012118"/>
    </source>
</evidence>
<sequence>MRIENGLFILFFLHNRVHYSGEIQILINVSMGSIEYGFFELFANLVN</sequence>
<gene>
    <name evidence="1" type="ORF">LEP1GSC108_3315</name>
</gene>
<dbReference type="EMBL" id="AHNU02000034">
    <property type="protein sequence ID" value="EMN91246.1"/>
    <property type="molecule type" value="Genomic_DNA"/>
</dbReference>
<comment type="caution">
    <text evidence="1">The sequence shown here is derived from an EMBL/GenBank/DDBJ whole genome shotgun (WGS) entry which is preliminary data.</text>
</comment>
<dbReference type="AlphaFoldDB" id="M6Q6L7"/>